<keyword evidence="1" id="KW-0812">Transmembrane</keyword>
<evidence type="ECO:0000313" key="2">
    <source>
        <dbReference type="EMBL" id="KAJ1348207.1"/>
    </source>
</evidence>
<dbReference type="PROSITE" id="PS51257">
    <property type="entry name" value="PROKAR_LIPOPROTEIN"/>
    <property type="match status" value="1"/>
</dbReference>
<organism evidence="2 3">
    <name type="scientific">Parelaphostrongylus tenuis</name>
    <name type="common">Meningeal worm</name>
    <dbReference type="NCBI Taxonomy" id="148309"/>
    <lineage>
        <taxon>Eukaryota</taxon>
        <taxon>Metazoa</taxon>
        <taxon>Ecdysozoa</taxon>
        <taxon>Nematoda</taxon>
        <taxon>Chromadorea</taxon>
        <taxon>Rhabditida</taxon>
        <taxon>Rhabditina</taxon>
        <taxon>Rhabditomorpha</taxon>
        <taxon>Strongyloidea</taxon>
        <taxon>Metastrongylidae</taxon>
        <taxon>Parelaphostrongylus</taxon>
    </lineage>
</organism>
<proteinExistence type="predicted"/>
<keyword evidence="1" id="KW-1133">Transmembrane helix</keyword>
<protein>
    <submittedName>
        <fullName evidence="2">Uncharacterized protein</fullName>
    </submittedName>
</protein>
<feature type="transmembrane region" description="Helical" evidence="1">
    <location>
        <begin position="72"/>
        <end position="99"/>
    </location>
</feature>
<dbReference type="AlphaFoldDB" id="A0AAD5QED0"/>
<gene>
    <name evidence="2" type="ORF">KIN20_003458</name>
</gene>
<dbReference type="Proteomes" id="UP001196413">
    <property type="component" value="Unassembled WGS sequence"/>
</dbReference>
<evidence type="ECO:0000256" key="1">
    <source>
        <dbReference type="SAM" id="Phobius"/>
    </source>
</evidence>
<keyword evidence="1" id="KW-0472">Membrane</keyword>
<dbReference type="EMBL" id="JAHQIW010000451">
    <property type="protein sequence ID" value="KAJ1348207.1"/>
    <property type="molecule type" value="Genomic_DNA"/>
</dbReference>
<comment type="caution">
    <text evidence="2">The sequence shown here is derived from an EMBL/GenBank/DDBJ whole genome shotgun (WGS) entry which is preliminary data.</text>
</comment>
<feature type="transmembrane region" description="Helical" evidence="1">
    <location>
        <begin position="41"/>
        <end position="65"/>
    </location>
</feature>
<sequence>MELLPKVKLICGIFLSLTIVATVLACALWDFQRQTLVSNVIYMGGLLLAFILNSTIACCLLLGIAQQNFRMFFPYIVCSTFHSIISLCGIGFYIGTSVYTLTTQKQSHHDIYVLMIFSILFPFWYWSLHTVRRYRDHVRKTAGEHYKFTDDEFI</sequence>
<evidence type="ECO:0000313" key="3">
    <source>
        <dbReference type="Proteomes" id="UP001196413"/>
    </source>
</evidence>
<name>A0AAD5QED0_PARTN</name>
<reference evidence="2" key="1">
    <citation type="submission" date="2021-06" db="EMBL/GenBank/DDBJ databases">
        <title>Parelaphostrongylus tenuis whole genome reference sequence.</title>
        <authorList>
            <person name="Garwood T.J."/>
            <person name="Larsen P.A."/>
            <person name="Fountain-Jones N.M."/>
            <person name="Garbe J.R."/>
            <person name="Macchietto M.G."/>
            <person name="Kania S.A."/>
            <person name="Gerhold R.W."/>
            <person name="Richards J.E."/>
            <person name="Wolf T.M."/>
        </authorList>
    </citation>
    <scope>NUCLEOTIDE SEQUENCE</scope>
    <source>
        <strain evidence="2">MNPRO001-30</strain>
        <tissue evidence="2">Meninges</tissue>
    </source>
</reference>
<accession>A0AAD5QED0</accession>
<keyword evidence="3" id="KW-1185">Reference proteome</keyword>
<feature type="transmembrane region" description="Helical" evidence="1">
    <location>
        <begin position="111"/>
        <end position="131"/>
    </location>
</feature>